<gene>
    <name evidence="1" type="ORF">A2756_05495</name>
</gene>
<name>A0A1G2G281_9BACT</name>
<evidence type="ECO:0000313" key="2">
    <source>
        <dbReference type="Proteomes" id="UP000177785"/>
    </source>
</evidence>
<reference evidence="1 2" key="1">
    <citation type="journal article" date="2016" name="Nat. Commun.">
        <title>Thousands of microbial genomes shed light on interconnected biogeochemical processes in an aquifer system.</title>
        <authorList>
            <person name="Anantharaman K."/>
            <person name="Brown C.T."/>
            <person name="Hug L.A."/>
            <person name="Sharon I."/>
            <person name="Castelle C.J."/>
            <person name="Probst A.J."/>
            <person name="Thomas B.C."/>
            <person name="Singh A."/>
            <person name="Wilkins M.J."/>
            <person name="Karaoz U."/>
            <person name="Brodie E.L."/>
            <person name="Williams K.H."/>
            <person name="Hubbard S.S."/>
            <person name="Banfield J.F."/>
        </authorList>
    </citation>
    <scope>NUCLEOTIDE SEQUENCE [LARGE SCALE GENOMIC DNA]</scope>
</reference>
<dbReference type="EMBL" id="MHNL01000028">
    <property type="protein sequence ID" value="OGZ44112.1"/>
    <property type="molecule type" value="Genomic_DNA"/>
</dbReference>
<protein>
    <recommendedName>
        <fullName evidence="3">Methyltransferase type 11 domain-containing protein</fullName>
    </recommendedName>
</protein>
<accession>A0A1G2G281</accession>
<evidence type="ECO:0008006" key="3">
    <source>
        <dbReference type="Google" id="ProtNLM"/>
    </source>
</evidence>
<comment type="caution">
    <text evidence="1">The sequence shown here is derived from an EMBL/GenBank/DDBJ whole genome shotgun (WGS) entry which is preliminary data.</text>
</comment>
<dbReference type="Proteomes" id="UP000177785">
    <property type="component" value="Unassembled WGS sequence"/>
</dbReference>
<evidence type="ECO:0000313" key="1">
    <source>
        <dbReference type="EMBL" id="OGZ44112.1"/>
    </source>
</evidence>
<dbReference type="AlphaFoldDB" id="A0A1G2G281"/>
<sequence length="241" mass="26262">MKETARDLPKKHPLRNKIAEQLRSARKKEETPITGLSQIAFGKRGPEYALGLYGIQKLFNYIRTLPSTTVLDIGAGNTAGVNELSKSPFGQGLKFEATVLKHDPQIKTHLGEHKTHITSAEILGNIPNGSIGGIISVMGTTYSMAQSLMAGNLDRVLVPGGVVKFCYFAETRVLINGQHVESSRYLRRTLGELRYDVAAVPGGWLVLAIKPGNLSAPKAETLLKQDFNSVQQQIATLQNLT</sequence>
<proteinExistence type="predicted"/>
<organism evidence="1 2">
    <name type="scientific">Candidatus Ryanbacteria bacterium RIFCSPHIGHO2_01_FULL_48_27</name>
    <dbReference type="NCBI Taxonomy" id="1802115"/>
    <lineage>
        <taxon>Bacteria</taxon>
        <taxon>Candidatus Ryaniibacteriota</taxon>
    </lineage>
</organism>